<comment type="cofactor">
    <cofactor evidence="1">
        <name>Ca(2+)</name>
        <dbReference type="ChEBI" id="CHEBI:29108"/>
    </cofactor>
</comment>
<evidence type="ECO:0000256" key="3">
    <source>
        <dbReference type="ARBA" id="ARBA00022723"/>
    </source>
</evidence>
<evidence type="ECO:0000256" key="4">
    <source>
        <dbReference type="ARBA" id="ARBA00022729"/>
    </source>
</evidence>
<keyword evidence="6" id="KW-0106">Calcium</keyword>
<evidence type="ECO:0000256" key="5">
    <source>
        <dbReference type="ARBA" id="ARBA00022801"/>
    </source>
</evidence>
<feature type="signal peptide" evidence="7">
    <location>
        <begin position="1"/>
        <end position="19"/>
    </location>
</feature>
<dbReference type="SUPFAM" id="SSF53649">
    <property type="entry name" value="Alkaline phosphatase-like"/>
    <property type="match status" value="1"/>
</dbReference>
<dbReference type="EMBL" id="SJPO01000003">
    <property type="protein sequence ID" value="TWT77800.1"/>
    <property type="molecule type" value="Genomic_DNA"/>
</dbReference>
<keyword evidence="5 9" id="KW-0378">Hydrolase</keyword>
<feature type="domain" description="Sulfatase N-terminal" evidence="8">
    <location>
        <begin position="23"/>
        <end position="367"/>
    </location>
</feature>
<dbReference type="GO" id="GO:0004065">
    <property type="term" value="F:arylsulfatase activity"/>
    <property type="evidence" value="ECO:0007669"/>
    <property type="project" value="UniProtKB-EC"/>
</dbReference>
<dbReference type="InterPro" id="IPR050738">
    <property type="entry name" value="Sulfatase"/>
</dbReference>
<proteinExistence type="inferred from homology"/>
<feature type="chain" id="PRO_5022727676" evidence="7">
    <location>
        <begin position="20"/>
        <end position="474"/>
    </location>
</feature>
<evidence type="ECO:0000259" key="8">
    <source>
        <dbReference type="Pfam" id="PF00884"/>
    </source>
</evidence>
<evidence type="ECO:0000313" key="9">
    <source>
        <dbReference type="EMBL" id="TWT77800.1"/>
    </source>
</evidence>
<dbReference type="GO" id="GO:0046872">
    <property type="term" value="F:metal ion binding"/>
    <property type="evidence" value="ECO:0007669"/>
    <property type="project" value="UniProtKB-KW"/>
</dbReference>
<dbReference type="PANTHER" id="PTHR42693:SF42">
    <property type="entry name" value="ARYLSULFATASE G"/>
    <property type="match status" value="1"/>
</dbReference>
<dbReference type="RefSeq" id="WP_146585631.1">
    <property type="nucleotide sequence ID" value="NZ_SJPO01000003.1"/>
</dbReference>
<dbReference type="OrthoDB" id="9762324at2"/>
<dbReference type="Gene3D" id="3.40.720.10">
    <property type="entry name" value="Alkaline Phosphatase, subunit A"/>
    <property type="match status" value="1"/>
</dbReference>
<comment type="caution">
    <text evidence="9">The sequence shown here is derived from an EMBL/GenBank/DDBJ whole genome shotgun (WGS) entry which is preliminary data.</text>
</comment>
<protein>
    <submittedName>
        <fullName evidence="9">Arylsulfatase</fullName>
        <ecNumber evidence="9">3.1.6.1</ecNumber>
    </submittedName>
</protein>
<dbReference type="EC" id="3.1.6.1" evidence="9"/>
<name>A0A5C5YSR2_9BACT</name>
<dbReference type="Proteomes" id="UP000318478">
    <property type="component" value="Unassembled WGS sequence"/>
</dbReference>
<evidence type="ECO:0000256" key="6">
    <source>
        <dbReference type="ARBA" id="ARBA00022837"/>
    </source>
</evidence>
<dbReference type="InterPro" id="IPR017850">
    <property type="entry name" value="Alkaline_phosphatase_core_sf"/>
</dbReference>
<organism evidence="9 10">
    <name type="scientific">Posidoniimonas polymericola</name>
    <dbReference type="NCBI Taxonomy" id="2528002"/>
    <lineage>
        <taxon>Bacteria</taxon>
        <taxon>Pseudomonadati</taxon>
        <taxon>Planctomycetota</taxon>
        <taxon>Planctomycetia</taxon>
        <taxon>Pirellulales</taxon>
        <taxon>Lacipirellulaceae</taxon>
        <taxon>Posidoniimonas</taxon>
    </lineage>
</organism>
<dbReference type="AlphaFoldDB" id="A0A5C5YSR2"/>
<keyword evidence="10" id="KW-1185">Reference proteome</keyword>
<reference evidence="9 10" key="1">
    <citation type="submission" date="2019-02" db="EMBL/GenBank/DDBJ databases">
        <title>Deep-cultivation of Planctomycetes and their phenomic and genomic characterization uncovers novel biology.</title>
        <authorList>
            <person name="Wiegand S."/>
            <person name="Jogler M."/>
            <person name="Boedeker C."/>
            <person name="Pinto D."/>
            <person name="Vollmers J."/>
            <person name="Rivas-Marin E."/>
            <person name="Kohn T."/>
            <person name="Peeters S.H."/>
            <person name="Heuer A."/>
            <person name="Rast P."/>
            <person name="Oberbeckmann S."/>
            <person name="Bunk B."/>
            <person name="Jeske O."/>
            <person name="Meyerdierks A."/>
            <person name="Storesund J.E."/>
            <person name="Kallscheuer N."/>
            <person name="Luecker S."/>
            <person name="Lage O.M."/>
            <person name="Pohl T."/>
            <person name="Merkel B.J."/>
            <person name="Hornburger P."/>
            <person name="Mueller R.-W."/>
            <person name="Bruemmer F."/>
            <person name="Labrenz M."/>
            <person name="Spormann A.M."/>
            <person name="Op Den Camp H."/>
            <person name="Overmann J."/>
            <person name="Amann R."/>
            <person name="Jetten M.S.M."/>
            <person name="Mascher T."/>
            <person name="Medema M.H."/>
            <person name="Devos D.P."/>
            <person name="Kaster A.-K."/>
            <person name="Ovreas L."/>
            <person name="Rohde M."/>
            <person name="Galperin M.Y."/>
            <person name="Jogler C."/>
        </authorList>
    </citation>
    <scope>NUCLEOTIDE SEQUENCE [LARGE SCALE GENOMIC DNA]</scope>
    <source>
        <strain evidence="9 10">Pla123a</strain>
    </source>
</reference>
<keyword evidence="3" id="KW-0479">Metal-binding</keyword>
<gene>
    <name evidence="9" type="ORF">Pla123a_15960</name>
</gene>
<evidence type="ECO:0000256" key="2">
    <source>
        <dbReference type="ARBA" id="ARBA00008779"/>
    </source>
</evidence>
<dbReference type="PANTHER" id="PTHR42693">
    <property type="entry name" value="ARYLSULFATASE FAMILY MEMBER"/>
    <property type="match status" value="1"/>
</dbReference>
<dbReference type="CDD" id="cd16155">
    <property type="entry name" value="sulfatase_like"/>
    <property type="match status" value="1"/>
</dbReference>
<dbReference type="Pfam" id="PF00884">
    <property type="entry name" value="Sulfatase"/>
    <property type="match status" value="1"/>
</dbReference>
<sequence length="474" mass="52710" precursor="true">MKLATAVLLVLAAAVPAGAADKPNILFLLTDDQAYDAVHALGWQELQTPHLDRLVHEGVTFTHAYNPGSWSGAVCVASRTMLFTGQMLWRAKRDQRFLEARYVEPARSWPQRMQAAGYHTCMTGKWHVQVDPHRVFDDVRHVRPGMAGARPAMYDRPLADRPDPFDPADPALGGYWKGGRHWSEVVADDAVAMIEESAGGDRPFFLYAAFNAPHDPRQSPAEYLAMYPPDQMDVPASFLPEYPDAEAIGAGRGLRDERLAPFPRTEHAVRVHRAEYAALISHLDAQIGRILASLGELGLRESTYIVFTSDHGLAIGRHGLMGKQSMYEHSLRPPLVVAGPGMPAGERVSQRVYMQDVVPTTLELAGADSQGTGFQSLLPLIGGQEAGDAEPAGREAIYGSYLDRQRAILVGPWKLIVYPQVPRFLLFNLDDDPEEMTDLSDRAELRPVVERLFRRLEEEQRRLEDPLELTPPSW</sequence>
<accession>A0A5C5YSR2</accession>
<keyword evidence="4 7" id="KW-0732">Signal</keyword>
<dbReference type="InterPro" id="IPR000917">
    <property type="entry name" value="Sulfatase_N"/>
</dbReference>
<evidence type="ECO:0000313" key="10">
    <source>
        <dbReference type="Proteomes" id="UP000318478"/>
    </source>
</evidence>
<evidence type="ECO:0000256" key="1">
    <source>
        <dbReference type="ARBA" id="ARBA00001913"/>
    </source>
</evidence>
<evidence type="ECO:0000256" key="7">
    <source>
        <dbReference type="SAM" id="SignalP"/>
    </source>
</evidence>
<comment type="similarity">
    <text evidence="2">Belongs to the sulfatase family.</text>
</comment>